<evidence type="ECO:0000256" key="10">
    <source>
        <dbReference type="ARBA" id="ARBA00035861"/>
    </source>
</evidence>
<evidence type="ECO:0000256" key="9">
    <source>
        <dbReference type="ARBA" id="ARBA00023204"/>
    </source>
</evidence>
<keyword evidence="6" id="KW-0227">DNA damage</keyword>
<evidence type="ECO:0000256" key="3">
    <source>
        <dbReference type="ARBA" id="ARBA00022457"/>
    </source>
</evidence>
<keyword evidence="19" id="KW-1185">Reference proteome</keyword>
<keyword evidence="9" id="KW-0234">DNA repair</keyword>
<comment type="caution">
    <text evidence="18">The sequence shown here is derived from an EMBL/GenBank/DDBJ whole genome shotgun (WGS) entry which is preliminary data.</text>
</comment>
<dbReference type="SUPFAM" id="SSF55811">
    <property type="entry name" value="Nudix"/>
    <property type="match status" value="1"/>
</dbReference>
<dbReference type="PANTHER" id="PTHR47707">
    <property type="entry name" value="8-OXO-DGTP DIPHOSPHATASE"/>
    <property type="match status" value="1"/>
</dbReference>
<dbReference type="Gene3D" id="3.90.79.10">
    <property type="entry name" value="Nucleoside Triphosphate Pyrophosphohydrolase"/>
    <property type="match status" value="1"/>
</dbReference>
<accession>A0ABW5L409</accession>
<dbReference type="InterPro" id="IPR000086">
    <property type="entry name" value="NUDIX_hydrolase_dom"/>
</dbReference>
<dbReference type="Pfam" id="PF14815">
    <property type="entry name" value="NUDIX_4"/>
    <property type="match status" value="1"/>
</dbReference>
<dbReference type="GO" id="GO:0016787">
    <property type="term" value="F:hydrolase activity"/>
    <property type="evidence" value="ECO:0007669"/>
    <property type="project" value="UniProtKB-KW"/>
</dbReference>
<name>A0ABW5L409_9SPHI</name>
<proteinExistence type="inferred from homology"/>
<keyword evidence="8" id="KW-0460">Magnesium</keyword>
<protein>
    <recommendedName>
        <fullName evidence="13">8-oxo-dGTP diphosphatase</fullName>
        <ecNumber evidence="12">3.6.1.55</ecNumber>
    </recommendedName>
    <alternativeName>
        <fullName evidence="16">7,8-dihydro-8-oxoguanine-triphosphatase</fullName>
    </alternativeName>
    <alternativeName>
        <fullName evidence="15">Mutator protein MutT</fullName>
    </alternativeName>
    <alternativeName>
        <fullName evidence="14">dGTP pyrophosphohydrolase</fullName>
    </alternativeName>
</protein>
<evidence type="ECO:0000256" key="7">
    <source>
        <dbReference type="ARBA" id="ARBA00022801"/>
    </source>
</evidence>
<evidence type="ECO:0000313" key="19">
    <source>
        <dbReference type="Proteomes" id="UP001597440"/>
    </source>
</evidence>
<dbReference type="RefSeq" id="WP_210353625.1">
    <property type="nucleotide sequence ID" value="NZ_JAEQMU010000001.1"/>
</dbReference>
<evidence type="ECO:0000256" key="4">
    <source>
        <dbReference type="ARBA" id="ARBA00022705"/>
    </source>
</evidence>
<dbReference type="InterPro" id="IPR047127">
    <property type="entry name" value="MutT-like"/>
</dbReference>
<evidence type="ECO:0000256" key="6">
    <source>
        <dbReference type="ARBA" id="ARBA00022763"/>
    </source>
</evidence>
<evidence type="ECO:0000256" key="14">
    <source>
        <dbReference type="ARBA" id="ARBA00041592"/>
    </source>
</evidence>
<evidence type="ECO:0000256" key="5">
    <source>
        <dbReference type="ARBA" id="ARBA00022723"/>
    </source>
</evidence>
<feature type="domain" description="Nudix hydrolase" evidence="17">
    <location>
        <begin position="1"/>
        <end position="128"/>
    </location>
</feature>
<evidence type="ECO:0000256" key="11">
    <source>
        <dbReference type="ARBA" id="ARBA00036904"/>
    </source>
</evidence>
<dbReference type="InterPro" id="IPR029119">
    <property type="entry name" value="MutY_C"/>
</dbReference>
<dbReference type="EC" id="3.6.1.55" evidence="12"/>
<keyword evidence="3" id="KW-0515">Mutator protein</keyword>
<sequence length="128" mass="14564">MLHVTCAIIVHHNKILICQRSKSMKLPLKWEFPGGKIETGESKEACLQREVRKELALDIRVDNALSPVEHCYPTFALYLYPFICTIASGVPDPVEHAQAIWVSASDLLNYDWAEADIPIVKEYLTLRK</sequence>
<evidence type="ECO:0000256" key="13">
    <source>
        <dbReference type="ARBA" id="ARBA00040794"/>
    </source>
</evidence>
<evidence type="ECO:0000256" key="2">
    <source>
        <dbReference type="ARBA" id="ARBA00005582"/>
    </source>
</evidence>
<evidence type="ECO:0000256" key="16">
    <source>
        <dbReference type="ARBA" id="ARBA00042798"/>
    </source>
</evidence>
<comment type="catalytic activity">
    <reaction evidence="10">
        <text>8-oxo-dGTP + H2O = 8-oxo-dGMP + diphosphate + H(+)</text>
        <dbReference type="Rhea" id="RHEA:31575"/>
        <dbReference type="ChEBI" id="CHEBI:15377"/>
        <dbReference type="ChEBI" id="CHEBI:15378"/>
        <dbReference type="ChEBI" id="CHEBI:33019"/>
        <dbReference type="ChEBI" id="CHEBI:63224"/>
        <dbReference type="ChEBI" id="CHEBI:77896"/>
        <dbReference type="EC" id="3.6.1.55"/>
    </reaction>
</comment>
<dbReference type="PROSITE" id="PS51462">
    <property type="entry name" value="NUDIX"/>
    <property type="match status" value="1"/>
</dbReference>
<evidence type="ECO:0000256" key="1">
    <source>
        <dbReference type="ARBA" id="ARBA00001946"/>
    </source>
</evidence>
<evidence type="ECO:0000256" key="15">
    <source>
        <dbReference type="ARBA" id="ARBA00041979"/>
    </source>
</evidence>
<dbReference type="CDD" id="cd03425">
    <property type="entry name" value="NUDIX_MutT_NudA_like"/>
    <property type="match status" value="1"/>
</dbReference>
<evidence type="ECO:0000256" key="12">
    <source>
        <dbReference type="ARBA" id="ARBA00038905"/>
    </source>
</evidence>
<dbReference type="PANTHER" id="PTHR47707:SF1">
    <property type="entry name" value="NUDIX HYDROLASE FAMILY PROTEIN"/>
    <property type="match status" value="1"/>
</dbReference>
<evidence type="ECO:0000313" key="18">
    <source>
        <dbReference type="EMBL" id="MFD2555270.1"/>
    </source>
</evidence>
<comment type="catalytic activity">
    <reaction evidence="11">
        <text>8-oxo-GTP + H2O = 8-oxo-GMP + diphosphate + H(+)</text>
        <dbReference type="Rhea" id="RHEA:67616"/>
        <dbReference type="ChEBI" id="CHEBI:15377"/>
        <dbReference type="ChEBI" id="CHEBI:15378"/>
        <dbReference type="ChEBI" id="CHEBI:33019"/>
        <dbReference type="ChEBI" id="CHEBI:143553"/>
        <dbReference type="ChEBI" id="CHEBI:145694"/>
    </reaction>
</comment>
<dbReference type="PRINTS" id="PR00502">
    <property type="entry name" value="NUDIXFAMILY"/>
</dbReference>
<gene>
    <name evidence="18" type="ORF">ACFSQW_12760</name>
</gene>
<comment type="cofactor">
    <cofactor evidence="1">
        <name>Mg(2+)</name>
        <dbReference type="ChEBI" id="CHEBI:18420"/>
    </cofactor>
</comment>
<comment type="similarity">
    <text evidence="2">Belongs to the Nudix hydrolase family.</text>
</comment>
<organism evidence="18 19">
    <name type="scientific">Sphingobacterium tabacisoli</name>
    <dbReference type="NCBI Taxonomy" id="2044855"/>
    <lineage>
        <taxon>Bacteria</taxon>
        <taxon>Pseudomonadati</taxon>
        <taxon>Bacteroidota</taxon>
        <taxon>Sphingobacteriia</taxon>
        <taxon>Sphingobacteriales</taxon>
        <taxon>Sphingobacteriaceae</taxon>
        <taxon>Sphingobacterium</taxon>
    </lineage>
</organism>
<dbReference type="Proteomes" id="UP001597440">
    <property type="component" value="Unassembled WGS sequence"/>
</dbReference>
<keyword evidence="7 18" id="KW-0378">Hydrolase</keyword>
<dbReference type="InterPro" id="IPR015797">
    <property type="entry name" value="NUDIX_hydrolase-like_dom_sf"/>
</dbReference>
<evidence type="ECO:0000256" key="8">
    <source>
        <dbReference type="ARBA" id="ARBA00022842"/>
    </source>
</evidence>
<reference evidence="19" key="1">
    <citation type="journal article" date="2019" name="Int. J. Syst. Evol. Microbiol.">
        <title>The Global Catalogue of Microorganisms (GCM) 10K type strain sequencing project: providing services to taxonomists for standard genome sequencing and annotation.</title>
        <authorList>
            <consortium name="The Broad Institute Genomics Platform"/>
            <consortium name="The Broad Institute Genome Sequencing Center for Infectious Disease"/>
            <person name="Wu L."/>
            <person name="Ma J."/>
        </authorList>
    </citation>
    <scope>NUCLEOTIDE SEQUENCE [LARGE SCALE GENOMIC DNA]</scope>
    <source>
        <strain evidence="19">KCTC 52298</strain>
    </source>
</reference>
<keyword evidence="5" id="KW-0479">Metal-binding</keyword>
<dbReference type="InterPro" id="IPR020476">
    <property type="entry name" value="Nudix_hydrolase"/>
</dbReference>
<keyword evidence="4" id="KW-0235">DNA replication</keyword>
<evidence type="ECO:0000259" key="17">
    <source>
        <dbReference type="PROSITE" id="PS51462"/>
    </source>
</evidence>
<dbReference type="EMBL" id="JBHULD010000014">
    <property type="protein sequence ID" value="MFD2555270.1"/>
    <property type="molecule type" value="Genomic_DNA"/>
</dbReference>